<evidence type="ECO:0000313" key="1">
    <source>
        <dbReference type="EMBL" id="CUS42521.1"/>
    </source>
</evidence>
<organism evidence="1">
    <name type="scientific">hydrothermal vent metagenome</name>
    <dbReference type="NCBI Taxonomy" id="652676"/>
    <lineage>
        <taxon>unclassified sequences</taxon>
        <taxon>metagenomes</taxon>
        <taxon>ecological metagenomes</taxon>
    </lineage>
</organism>
<proteinExistence type="predicted"/>
<dbReference type="AlphaFoldDB" id="A0A160TEL7"/>
<accession>A0A160TEL7</accession>
<reference evidence="1" key="1">
    <citation type="submission" date="2015-10" db="EMBL/GenBank/DDBJ databases">
        <authorList>
            <person name="Gilbert D.G."/>
        </authorList>
    </citation>
    <scope>NUCLEOTIDE SEQUENCE</scope>
</reference>
<dbReference type="EMBL" id="CZQC01000067">
    <property type="protein sequence ID" value="CUS42521.1"/>
    <property type="molecule type" value="Genomic_DNA"/>
</dbReference>
<sequence>MTMERIEVLIHNAIAEEKTSHHLQQVLGQRLDQVARVVQLPENDAAQRLCEFVVRYISNVPAMLTDLRDAAQLTGLSHAVEPVIRIAAEFFTTPPQAINSEVGLAALMDEAYLAHRLLEEVNEACIHRIGQPLIPLDMALSNVIIHTLIGEPFANDLDALVEAAVERLLEQPQAYENPTFDSFMKRLGSSNLFQIGQRWSCLSSQMGFASPLL</sequence>
<name>A0A160TEL7_9ZZZZ</name>
<protein>
    <submittedName>
        <fullName evidence="1">Uncharacterized protein</fullName>
    </submittedName>
</protein>
<gene>
    <name evidence="1" type="ORF">MGWOODY_Tha1844</name>
</gene>